<evidence type="ECO:0000256" key="3">
    <source>
        <dbReference type="ARBA" id="ARBA00022741"/>
    </source>
</evidence>
<comment type="caution">
    <text evidence="6">The sequence shown here is derived from an EMBL/GenBank/DDBJ whole genome shotgun (WGS) entry which is preliminary data.</text>
</comment>
<evidence type="ECO:0000256" key="2">
    <source>
        <dbReference type="ARBA" id="ARBA00022723"/>
    </source>
</evidence>
<dbReference type="GO" id="GO:0008986">
    <property type="term" value="F:pyruvate, water dikinase activity"/>
    <property type="evidence" value="ECO:0007669"/>
    <property type="project" value="InterPro"/>
</dbReference>
<evidence type="ECO:0000313" key="7">
    <source>
        <dbReference type="Proteomes" id="UP001139488"/>
    </source>
</evidence>
<keyword evidence="3" id="KW-0547">Nucleotide-binding</keyword>
<keyword evidence="4" id="KW-0067">ATP-binding</keyword>
<evidence type="ECO:0000256" key="1">
    <source>
        <dbReference type="ARBA" id="ARBA00007837"/>
    </source>
</evidence>
<dbReference type="InterPro" id="IPR000121">
    <property type="entry name" value="PEP_util_C"/>
</dbReference>
<evidence type="ECO:0000259" key="5">
    <source>
        <dbReference type="Pfam" id="PF02896"/>
    </source>
</evidence>
<organism evidence="6 7">
    <name type="scientific">Vibrio gelatinilyticus</name>
    <dbReference type="NCBI Taxonomy" id="2893468"/>
    <lineage>
        <taxon>Bacteria</taxon>
        <taxon>Pseudomonadati</taxon>
        <taxon>Pseudomonadota</taxon>
        <taxon>Gammaproteobacteria</taxon>
        <taxon>Vibrionales</taxon>
        <taxon>Vibrionaceae</taxon>
        <taxon>Vibrio</taxon>
    </lineage>
</organism>
<dbReference type="SUPFAM" id="SSF51621">
    <property type="entry name" value="Phosphoenolpyruvate/pyruvate domain"/>
    <property type="match status" value="1"/>
</dbReference>
<feature type="domain" description="PEP-utilising enzyme C-terminal" evidence="5">
    <location>
        <begin position="104"/>
        <end position="285"/>
    </location>
</feature>
<dbReference type="Pfam" id="PF02896">
    <property type="entry name" value="PEP-utilizers_C"/>
    <property type="match status" value="1"/>
</dbReference>
<dbReference type="InterPro" id="IPR006319">
    <property type="entry name" value="PEP_synth"/>
</dbReference>
<dbReference type="AlphaFoldDB" id="A0A9X2AVY5"/>
<dbReference type="RefSeq" id="WP_244356353.1">
    <property type="nucleotide sequence ID" value="NZ_JAJNNZ010000004.1"/>
</dbReference>
<reference evidence="6" key="1">
    <citation type="submission" date="2021-11" db="EMBL/GenBank/DDBJ databases">
        <title>Vibrio ZSDE26 sp. nov. and Vibrio ZSDZ34 sp. nov., isolated from coastal seawater in Qingdao.</title>
        <authorList>
            <person name="Zhang P."/>
        </authorList>
    </citation>
    <scope>NUCLEOTIDE SEQUENCE</scope>
    <source>
        <strain evidence="6">ZSDZ34</strain>
    </source>
</reference>
<dbReference type="PANTHER" id="PTHR43030:SF1">
    <property type="entry name" value="PHOSPHOENOLPYRUVATE SYNTHASE"/>
    <property type="match status" value="1"/>
</dbReference>
<keyword evidence="2" id="KW-0479">Metal-binding</keyword>
<proteinExistence type="inferred from homology"/>
<dbReference type="PANTHER" id="PTHR43030">
    <property type="entry name" value="PHOSPHOENOLPYRUVATE SYNTHASE"/>
    <property type="match status" value="1"/>
</dbReference>
<dbReference type="GO" id="GO:0046872">
    <property type="term" value="F:metal ion binding"/>
    <property type="evidence" value="ECO:0007669"/>
    <property type="project" value="UniProtKB-KW"/>
</dbReference>
<accession>A0A9X2AVY5</accession>
<name>A0A9X2AVY5_9VIBR</name>
<dbReference type="InterPro" id="IPR015813">
    <property type="entry name" value="Pyrv/PenolPyrv_kinase-like_dom"/>
</dbReference>
<dbReference type="Proteomes" id="UP001139488">
    <property type="component" value="Unassembled WGS sequence"/>
</dbReference>
<dbReference type="EMBL" id="JAJNNZ010000004">
    <property type="protein sequence ID" value="MCJ2376631.1"/>
    <property type="molecule type" value="Genomic_DNA"/>
</dbReference>
<comment type="similarity">
    <text evidence="1">Belongs to the PEP-utilizing enzyme family.</text>
</comment>
<dbReference type="Gene3D" id="3.20.20.60">
    <property type="entry name" value="Phosphoenolpyruvate-binding domains"/>
    <property type="match status" value="1"/>
</dbReference>
<evidence type="ECO:0000256" key="4">
    <source>
        <dbReference type="ARBA" id="ARBA00022840"/>
    </source>
</evidence>
<keyword evidence="7" id="KW-1185">Reference proteome</keyword>
<evidence type="ECO:0000313" key="6">
    <source>
        <dbReference type="EMBL" id="MCJ2376631.1"/>
    </source>
</evidence>
<dbReference type="InterPro" id="IPR040442">
    <property type="entry name" value="Pyrv_kinase-like_dom_sf"/>
</dbReference>
<sequence>MSYDKGSDSAGVEEKSGQLVMGDVLPSYSNEHNGEHLFVSLSELIMENVFYHPSLESVREELDTIEASSIDAILGESSVTEHFVATLVTVIQQSIQSNHKAIRIMLNSADSYAMKALLGGKVEASEINPLMGLRGVSRFASETHAQAFALECSVIKSLRELGYNVEIVVPFVRALSDAAKIIDKLAEHGLPRGLNGLKVLYSCDVPSSVLLSERLLQYFDGLAINVDNLAQFTLGVDRLNESLEHLYDPQNESVLSLLDAAISAANHAKKPVILLCASLKDYPLLETHLLDKGTLEVVVTA</sequence>
<dbReference type="GO" id="GO:0005524">
    <property type="term" value="F:ATP binding"/>
    <property type="evidence" value="ECO:0007669"/>
    <property type="project" value="UniProtKB-KW"/>
</dbReference>
<gene>
    <name evidence="6" type="ORF">LNL84_07250</name>
</gene>
<protein>
    <submittedName>
        <fullName evidence="6">Phosphoenolpyruvate synthase</fullName>
    </submittedName>
</protein>